<keyword evidence="4" id="KW-0560">Oxidoreductase</keyword>
<dbReference type="PRINTS" id="PR00092">
    <property type="entry name" value="TYROSINASE"/>
</dbReference>
<sequence length="615" mass="67826">MVAPRPLLAALALVSLLAACASAQQLFGAQPDGGIYITPDVINNCKTLPGTAKDNSGNAMVLSATGEVTDVKEEGTDLGDCCPLPYKGTPVKFQGYDRTKPLSVRRSWLDVVNDPAYMAQLAKGFDLMRGLNGESKNQNSLKNKARVHCYHCTTAKAQGYIHNGWHFLPWHRAEIYYFEQSMKFLLNDPSFAMPYWEWDNPNGSWLLPQYLDKKNPLYDIKRTQNDTAGIALMQRYCSALETYKAVTQTSDPYLALGLSDPTVSDYGNQGTIEIIHGFAHSAVGAQAQFQPGLDLSLFPESGTCPTCRFHNMGSFTTAGWDPSFWSHHYNIDRLFTEWQRQPNANTSSGFNELFDDPAWLDSVYTFYRPDGVLETITVADVLDTANLGYTYAPALNLWNATNAGPSGVAAASASVPANPLPPPLRKLLAEPEPAPANTVAELLAQYPALKIQVTDLNSSMGQPVKVGRGISHYRVQRTPPTVPGVQELLIFNQISVRKDERSLIEVWINKPTVGINTPLDWHYAGTLTQIPLSPSAMGHLSTQSFSTTKNRALQINADLQNLGLVNARELLVSLVPAEYFVDMDNNAIRDFPQFTTISFMGAEIHQGSLMSYFKK</sequence>
<dbReference type="OrthoDB" id="6132182at2759"/>
<keyword evidence="6" id="KW-0732">Signal</keyword>
<feature type="signal peptide" evidence="6">
    <location>
        <begin position="1"/>
        <end position="23"/>
    </location>
</feature>
<evidence type="ECO:0000256" key="6">
    <source>
        <dbReference type="SAM" id="SignalP"/>
    </source>
</evidence>
<dbReference type="PROSITE" id="PS00498">
    <property type="entry name" value="TYROSINASE_2"/>
    <property type="match status" value="1"/>
</dbReference>
<evidence type="ECO:0000256" key="4">
    <source>
        <dbReference type="ARBA" id="ARBA00023002"/>
    </source>
</evidence>
<dbReference type="Gene3D" id="1.10.1280.10">
    <property type="entry name" value="Di-copper center containing domain from catechol oxidase"/>
    <property type="match status" value="1"/>
</dbReference>
<dbReference type="InterPro" id="IPR002227">
    <property type="entry name" value="Tyrosinase_Cu-bd"/>
</dbReference>
<feature type="domain" description="Tyrosinase copper-binding" evidence="7">
    <location>
        <begin position="321"/>
        <end position="332"/>
    </location>
</feature>
<reference evidence="8 9" key="1">
    <citation type="journal article" date="2014" name="Nat. Commun.">
        <title>Klebsormidium flaccidum genome reveals primary factors for plant terrestrial adaptation.</title>
        <authorList>
            <person name="Hori K."/>
            <person name="Maruyama F."/>
            <person name="Fujisawa T."/>
            <person name="Togashi T."/>
            <person name="Yamamoto N."/>
            <person name="Seo M."/>
            <person name="Sato S."/>
            <person name="Yamada T."/>
            <person name="Mori H."/>
            <person name="Tajima N."/>
            <person name="Moriyama T."/>
            <person name="Ikeuchi M."/>
            <person name="Watanabe M."/>
            <person name="Wada H."/>
            <person name="Kobayashi K."/>
            <person name="Saito M."/>
            <person name="Masuda T."/>
            <person name="Sasaki-Sekimoto Y."/>
            <person name="Mashiguchi K."/>
            <person name="Awai K."/>
            <person name="Shimojima M."/>
            <person name="Masuda S."/>
            <person name="Iwai M."/>
            <person name="Nobusawa T."/>
            <person name="Narise T."/>
            <person name="Kondo S."/>
            <person name="Saito H."/>
            <person name="Sato R."/>
            <person name="Murakawa M."/>
            <person name="Ihara Y."/>
            <person name="Oshima-Yamada Y."/>
            <person name="Ohtaka K."/>
            <person name="Satoh M."/>
            <person name="Sonobe K."/>
            <person name="Ishii M."/>
            <person name="Ohtani R."/>
            <person name="Kanamori-Sato M."/>
            <person name="Honoki R."/>
            <person name="Miyazaki D."/>
            <person name="Mochizuki H."/>
            <person name="Umetsu J."/>
            <person name="Higashi K."/>
            <person name="Shibata D."/>
            <person name="Kamiya Y."/>
            <person name="Sato N."/>
            <person name="Nakamura Y."/>
            <person name="Tabata S."/>
            <person name="Ida S."/>
            <person name="Kurokawa K."/>
            <person name="Ohta H."/>
        </authorList>
    </citation>
    <scope>NUCLEOTIDE SEQUENCE [LARGE SCALE GENOMIC DNA]</scope>
    <source>
        <strain evidence="8 9">NIES-2285</strain>
    </source>
</reference>
<dbReference type="PROSITE" id="PS51257">
    <property type="entry name" value="PROKAR_LIPOPROTEIN"/>
    <property type="match status" value="1"/>
</dbReference>
<dbReference type="EMBL" id="DF236964">
    <property type="protein sequence ID" value="GAQ78582.1"/>
    <property type="molecule type" value="Genomic_DNA"/>
</dbReference>
<dbReference type="STRING" id="105231.A0A1Y1HLN7"/>
<keyword evidence="9" id="KW-1185">Reference proteome</keyword>
<comment type="cofactor">
    <cofactor evidence="1">
        <name>Cu(2+)</name>
        <dbReference type="ChEBI" id="CHEBI:29036"/>
    </cofactor>
</comment>
<accession>A0A1Y1HLN7</accession>
<dbReference type="InterPro" id="IPR008922">
    <property type="entry name" value="Di-copper_centre_dom_sf"/>
</dbReference>
<proteinExistence type="inferred from homology"/>
<dbReference type="InterPro" id="IPR022739">
    <property type="entry name" value="Polyphenol_oxidase_cen"/>
</dbReference>
<feature type="chain" id="PRO_5013254160" description="Tyrosinase copper-binding domain-containing protein" evidence="6">
    <location>
        <begin position="24"/>
        <end position="615"/>
    </location>
</feature>
<dbReference type="PANTHER" id="PTHR11474">
    <property type="entry name" value="TYROSINASE FAMILY MEMBER"/>
    <property type="match status" value="1"/>
</dbReference>
<evidence type="ECO:0000256" key="1">
    <source>
        <dbReference type="ARBA" id="ARBA00001973"/>
    </source>
</evidence>
<evidence type="ECO:0000313" key="8">
    <source>
        <dbReference type="EMBL" id="GAQ78582.1"/>
    </source>
</evidence>
<dbReference type="PANTHER" id="PTHR11474:SF76">
    <property type="entry name" value="SHKT DOMAIN-CONTAINING PROTEIN"/>
    <property type="match status" value="1"/>
</dbReference>
<evidence type="ECO:0000256" key="2">
    <source>
        <dbReference type="ARBA" id="ARBA00009928"/>
    </source>
</evidence>
<dbReference type="GO" id="GO:0046872">
    <property type="term" value="F:metal ion binding"/>
    <property type="evidence" value="ECO:0007669"/>
    <property type="project" value="UniProtKB-KW"/>
</dbReference>
<evidence type="ECO:0000256" key="5">
    <source>
        <dbReference type="ARBA" id="ARBA00023008"/>
    </source>
</evidence>
<evidence type="ECO:0000259" key="7">
    <source>
        <dbReference type="PROSITE" id="PS00498"/>
    </source>
</evidence>
<dbReference type="AlphaFoldDB" id="A0A1Y1HLN7"/>
<dbReference type="SUPFAM" id="SSF48056">
    <property type="entry name" value="Di-copper centre-containing domain"/>
    <property type="match status" value="1"/>
</dbReference>
<gene>
    <name evidence="8" type="ORF">KFL_000150360</name>
</gene>
<dbReference type="Pfam" id="PF12142">
    <property type="entry name" value="PPO1_DWL"/>
    <property type="match status" value="1"/>
</dbReference>
<dbReference type="Proteomes" id="UP000054558">
    <property type="component" value="Unassembled WGS sequence"/>
</dbReference>
<dbReference type="GO" id="GO:0004097">
    <property type="term" value="F:catechol oxidase activity"/>
    <property type="evidence" value="ECO:0007669"/>
    <property type="project" value="InterPro"/>
</dbReference>
<evidence type="ECO:0000313" key="9">
    <source>
        <dbReference type="Proteomes" id="UP000054558"/>
    </source>
</evidence>
<dbReference type="OMA" id="NRENMGI"/>
<protein>
    <recommendedName>
        <fullName evidence="7">Tyrosinase copper-binding domain-containing protein</fullName>
    </recommendedName>
</protein>
<keyword evidence="3" id="KW-0479">Metal-binding</keyword>
<dbReference type="InterPro" id="IPR050316">
    <property type="entry name" value="Tyrosinase/Hemocyanin"/>
</dbReference>
<evidence type="ECO:0000256" key="3">
    <source>
        <dbReference type="ARBA" id="ARBA00022723"/>
    </source>
</evidence>
<dbReference type="Pfam" id="PF00264">
    <property type="entry name" value="Tyrosinase"/>
    <property type="match status" value="1"/>
</dbReference>
<keyword evidence="5" id="KW-0186">Copper</keyword>
<organism evidence="8 9">
    <name type="scientific">Klebsormidium nitens</name>
    <name type="common">Green alga</name>
    <name type="synonym">Ulothrix nitens</name>
    <dbReference type="NCBI Taxonomy" id="105231"/>
    <lineage>
        <taxon>Eukaryota</taxon>
        <taxon>Viridiplantae</taxon>
        <taxon>Streptophyta</taxon>
        <taxon>Klebsormidiophyceae</taxon>
        <taxon>Klebsormidiales</taxon>
        <taxon>Klebsormidiaceae</taxon>
        <taxon>Klebsormidium</taxon>
    </lineage>
</organism>
<comment type="similarity">
    <text evidence="2">Belongs to the tyrosinase family.</text>
</comment>
<name>A0A1Y1HLN7_KLENI</name>